<proteinExistence type="predicted"/>
<gene>
    <name evidence="1" type="ORF">BC792_13517</name>
</gene>
<name>A0A5S5CVI2_9SPHI</name>
<evidence type="ECO:0000313" key="2">
    <source>
        <dbReference type="Proteomes" id="UP000325105"/>
    </source>
</evidence>
<sequence>MDKLLEIQFSGWTATPRLPFVLSGNAVCMHTPSYSMILGIIGCCLGRIVRSDELNVGFKYSYDTVGQDMETRQRLEFDGKKVKNHSKGSDAYNREFHTSPTLTVWIDRLDWAKHFESPVGTPSLGRSQDILKIDHVSIVDVEQVETGDLGGSMLPFTPGLQVGGQLVQLAESYIENEEVGSGRSPLVSKVFISIPHDNNVEVKFNNIYKTKVQKPATFYFHKFEHE</sequence>
<organism evidence="1 2">
    <name type="scientific">Sphingobacterium allocomposti</name>
    <dbReference type="NCBI Taxonomy" id="415956"/>
    <lineage>
        <taxon>Bacteria</taxon>
        <taxon>Pseudomonadati</taxon>
        <taxon>Bacteroidota</taxon>
        <taxon>Sphingobacteriia</taxon>
        <taxon>Sphingobacteriales</taxon>
        <taxon>Sphingobacteriaceae</taxon>
        <taxon>Sphingobacterium</taxon>
    </lineage>
</organism>
<comment type="caution">
    <text evidence="1">The sequence shown here is derived from an EMBL/GenBank/DDBJ whole genome shotgun (WGS) entry which is preliminary data.</text>
</comment>
<dbReference type="OrthoDB" id="942445at2"/>
<dbReference type="CDD" id="cd09693">
    <property type="entry name" value="Cas5_I"/>
    <property type="match status" value="1"/>
</dbReference>
<dbReference type="Proteomes" id="UP000325105">
    <property type="component" value="Unassembled WGS sequence"/>
</dbReference>
<dbReference type="RefSeq" id="WP_148910341.1">
    <property type="nucleotide sequence ID" value="NZ_VNHX01000035.1"/>
</dbReference>
<dbReference type="AlphaFoldDB" id="A0A5S5CVI2"/>
<evidence type="ECO:0000313" key="1">
    <source>
        <dbReference type="EMBL" id="TYP87743.1"/>
    </source>
</evidence>
<accession>A0A5S5CVI2</accession>
<keyword evidence="2" id="KW-1185">Reference proteome</keyword>
<dbReference type="EMBL" id="VNHX01000035">
    <property type="protein sequence ID" value="TYP87743.1"/>
    <property type="molecule type" value="Genomic_DNA"/>
</dbReference>
<protein>
    <submittedName>
        <fullName evidence="1">CRISPR-associated protein Cas5t</fullName>
    </submittedName>
</protein>
<reference evidence="1 2" key="1">
    <citation type="submission" date="2019-07" db="EMBL/GenBank/DDBJ databases">
        <title>Genomic Encyclopedia of Archaeal and Bacterial Type Strains, Phase II (KMG-II): from individual species to whole genera.</title>
        <authorList>
            <person name="Goeker M."/>
        </authorList>
    </citation>
    <scope>NUCLEOTIDE SEQUENCE [LARGE SCALE GENOMIC DNA]</scope>
    <source>
        <strain evidence="1 2">DSM 18850</strain>
    </source>
</reference>